<reference evidence="5" key="3">
    <citation type="submission" date="2020-06" db="EMBL/GenBank/DDBJ databases">
        <title>Helianthus annuus Genome sequencing and assembly Release 2.</title>
        <authorList>
            <person name="Gouzy J."/>
            <person name="Langlade N."/>
            <person name="Munos S."/>
        </authorList>
    </citation>
    <scope>NUCLEOTIDE SEQUENCE</scope>
    <source>
        <tissue evidence="5">Leaves</tissue>
    </source>
</reference>
<evidence type="ECO:0000256" key="1">
    <source>
        <dbReference type="ARBA" id="ARBA00007129"/>
    </source>
</evidence>
<evidence type="ECO:0000313" key="7">
    <source>
        <dbReference type="Proteomes" id="UP000215914"/>
    </source>
</evidence>
<name>A0A251TBD2_HELAN</name>
<dbReference type="EMBL" id="MNCJ02000326">
    <property type="protein sequence ID" value="KAF5781655.1"/>
    <property type="molecule type" value="Genomic_DNA"/>
</dbReference>
<dbReference type="InterPro" id="IPR018066">
    <property type="entry name" value="Tubby_C_CS"/>
</dbReference>
<evidence type="ECO:0000259" key="4">
    <source>
        <dbReference type="Pfam" id="PF12937"/>
    </source>
</evidence>
<dbReference type="Gene3D" id="3.20.90.10">
    <property type="entry name" value="Tubby Protein, Chain A"/>
    <property type="match status" value="1"/>
</dbReference>
<dbReference type="InterPro" id="IPR036047">
    <property type="entry name" value="F-box-like_dom_sf"/>
</dbReference>
<comment type="similarity">
    <text evidence="1 2">Belongs to the TUB family.</text>
</comment>
<dbReference type="PANTHER" id="PTHR16517:SF156">
    <property type="entry name" value="TUBBY-LIKE F-BOX PROTEIN"/>
    <property type="match status" value="1"/>
</dbReference>
<dbReference type="InterPro" id="IPR000007">
    <property type="entry name" value="Tubby_C"/>
</dbReference>
<dbReference type="PANTHER" id="PTHR16517">
    <property type="entry name" value="TUBBY-RELATED"/>
    <property type="match status" value="1"/>
</dbReference>
<dbReference type="FunCoup" id="A0A251TBD2">
    <property type="interactions" value="2489"/>
</dbReference>
<sequence length="436" mass="48622">MSFRSIVRDVRDGFGSLSRRSFDVRLSGLHSRGKSQGSINDLHDTHPALIVQNSRWANLPPELLFDVIKRLEESESTWPARKHVVACAAVCRSWRSMCKEIVGTPESCGKLTFPVSLKQPGPRDVTIQCFIKRDKSNLTYHLFLCLSPAALLVENGKFLLSAKRTRRTTCTEYVISMDAENISRSSNTYIGKLRSNFLGTKFIIYDTQPPHSGANIPPPPGRSKRFYSKKVSPKVPSGSYDIAHITYELNVLGTRGPRRMHCVMHTIPASALEPGGIVPGQPDQLLPPRSLEDSFRSMSFSKSLDRSTEFSSSRFSEIMGAATSADVPDSEKSKLPLVLKNKSPRWHEQLQCWCLNFRGRVTIASVKNFQLIAALPAAGTSQSVPQPLPHPEHDKVILQFGKVGKDMFTMDYRYPLSAFQAFAICLSSFDTKLACE</sequence>
<dbReference type="InterPro" id="IPR001810">
    <property type="entry name" value="F-box_dom"/>
</dbReference>
<reference evidence="5 7" key="1">
    <citation type="journal article" date="2017" name="Nature">
        <title>The sunflower genome provides insights into oil metabolism, flowering and Asterid evolution.</title>
        <authorList>
            <person name="Badouin H."/>
            <person name="Gouzy J."/>
            <person name="Grassa C.J."/>
            <person name="Murat F."/>
            <person name="Staton S.E."/>
            <person name="Cottret L."/>
            <person name="Lelandais-Briere C."/>
            <person name="Owens G.L."/>
            <person name="Carrere S."/>
            <person name="Mayjonade B."/>
            <person name="Legrand L."/>
            <person name="Gill N."/>
            <person name="Kane N.C."/>
            <person name="Bowers J.E."/>
            <person name="Hubner S."/>
            <person name="Bellec A."/>
            <person name="Berard A."/>
            <person name="Berges H."/>
            <person name="Blanchet N."/>
            <person name="Boniface M.C."/>
            <person name="Brunel D."/>
            <person name="Catrice O."/>
            <person name="Chaidir N."/>
            <person name="Claudel C."/>
            <person name="Donnadieu C."/>
            <person name="Faraut T."/>
            <person name="Fievet G."/>
            <person name="Helmstetter N."/>
            <person name="King M."/>
            <person name="Knapp S.J."/>
            <person name="Lai Z."/>
            <person name="Le Paslier M.C."/>
            <person name="Lippi Y."/>
            <person name="Lorenzon L."/>
            <person name="Mandel J.R."/>
            <person name="Marage G."/>
            <person name="Marchand G."/>
            <person name="Marquand E."/>
            <person name="Bret-Mestries E."/>
            <person name="Morien E."/>
            <person name="Nambeesan S."/>
            <person name="Nguyen T."/>
            <person name="Pegot-Espagnet P."/>
            <person name="Pouilly N."/>
            <person name="Raftis F."/>
            <person name="Sallet E."/>
            <person name="Schiex T."/>
            <person name="Thomas J."/>
            <person name="Vandecasteele C."/>
            <person name="Vares D."/>
            <person name="Vear F."/>
            <person name="Vautrin S."/>
            <person name="Crespi M."/>
            <person name="Mangin B."/>
            <person name="Burke J.M."/>
            <person name="Salse J."/>
            <person name="Munos S."/>
            <person name="Vincourt P."/>
            <person name="Rieseberg L.H."/>
            <person name="Langlade N.B."/>
        </authorList>
    </citation>
    <scope>NUCLEOTIDE SEQUENCE [LARGE SCALE GENOMIC DNA]</scope>
    <source>
        <strain evidence="7">cv. SF193</strain>
        <tissue evidence="5">Leaves</tissue>
    </source>
</reference>
<protein>
    <recommendedName>
        <fullName evidence="2">Tubby-like F-box protein</fullName>
    </recommendedName>
</protein>
<dbReference type="InParanoid" id="A0A251TBD2"/>
<gene>
    <name evidence="6" type="primary">TLP14</name>
    <name evidence="6" type="ORF">HannXRQ_Chr11g0337441</name>
    <name evidence="5" type="ORF">HanXRQr2_Chr11g0486311</name>
</gene>
<reference evidence="6" key="2">
    <citation type="submission" date="2017-02" db="EMBL/GenBank/DDBJ databases">
        <title>Sunflower complete genome.</title>
        <authorList>
            <person name="Langlade N."/>
            <person name="Munos S."/>
        </authorList>
    </citation>
    <scope>NUCLEOTIDE SEQUENCE [LARGE SCALE GENOMIC DNA]</scope>
    <source>
        <tissue evidence="6">Leaves</tissue>
    </source>
</reference>
<dbReference type="Pfam" id="PF01167">
    <property type="entry name" value="Tub"/>
    <property type="match status" value="1"/>
</dbReference>
<organism evidence="6 7">
    <name type="scientific">Helianthus annuus</name>
    <name type="common">Common sunflower</name>
    <dbReference type="NCBI Taxonomy" id="4232"/>
    <lineage>
        <taxon>Eukaryota</taxon>
        <taxon>Viridiplantae</taxon>
        <taxon>Streptophyta</taxon>
        <taxon>Embryophyta</taxon>
        <taxon>Tracheophyta</taxon>
        <taxon>Spermatophyta</taxon>
        <taxon>Magnoliopsida</taxon>
        <taxon>eudicotyledons</taxon>
        <taxon>Gunneridae</taxon>
        <taxon>Pentapetalae</taxon>
        <taxon>asterids</taxon>
        <taxon>campanulids</taxon>
        <taxon>Asterales</taxon>
        <taxon>Asteraceae</taxon>
        <taxon>Asteroideae</taxon>
        <taxon>Heliantheae alliance</taxon>
        <taxon>Heliantheae</taxon>
        <taxon>Helianthus</taxon>
    </lineage>
</organism>
<dbReference type="OMA" id="IVQNSRW"/>
<dbReference type="EMBL" id="CM007900">
    <property type="protein sequence ID" value="OTG08063.1"/>
    <property type="molecule type" value="Genomic_DNA"/>
</dbReference>
<dbReference type="SUPFAM" id="SSF54518">
    <property type="entry name" value="Tubby C-terminal domain-like"/>
    <property type="match status" value="1"/>
</dbReference>
<proteinExistence type="inferred from homology"/>
<dbReference type="GO" id="GO:0006355">
    <property type="term" value="P:regulation of DNA-templated transcription"/>
    <property type="evidence" value="ECO:0007669"/>
    <property type="project" value="UniProtKB-ARBA"/>
</dbReference>
<dbReference type="STRING" id="4232.A0A251TBD2"/>
<dbReference type="InterPro" id="IPR025659">
    <property type="entry name" value="Tubby-like_C"/>
</dbReference>
<dbReference type="AlphaFoldDB" id="A0A251TBD2"/>
<dbReference type="Gene3D" id="1.20.1280.50">
    <property type="match status" value="1"/>
</dbReference>
<dbReference type="FunFam" id="1.20.1280.50:FF:000047">
    <property type="entry name" value="Tubby-like F-box protein"/>
    <property type="match status" value="1"/>
</dbReference>
<evidence type="ECO:0000313" key="5">
    <source>
        <dbReference type="EMBL" id="KAF5781655.1"/>
    </source>
</evidence>
<dbReference type="PRINTS" id="PR01573">
    <property type="entry name" value="SUPERTUBBY"/>
</dbReference>
<feature type="domain" description="F-box" evidence="4">
    <location>
        <begin position="56"/>
        <end position="99"/>
    </location>
</feature>
<feature type="domain" description="Tubby C-terminal" evidence="3">
    <location>
        <begin position="117"/>
        <end position="431"/>
    </location>
</feature>
<dbReference type="CDD" id="cd22153">
    <property type="entry name" value="F-box_AtTLP-like"/>
    <property type="match status" value="1"/>
</dbReference>
<accession>A0A251TBD2</accession>
<evidence type="ECO:0000259" key="3">
    <source>
        <dbReference type="Pfam" id="PF01167"/>
    </source>
</evidence>
<dbReference type="OrthoDB" id="8775810at2759"/>
<dbReference type="SUPFAM" id="SSF81383">
    <property type="entry name" value="F-box domain"/>
    <property type="match status" value="1"/>
</dbReference>
<evidence type="ECO:0000256" key="2">
    <source>
        <dbReference type="RuleBase" id="RU361125"/>
    </source>
</evidence>
<evidence type="ECO:0000313" key="6">
    <source>
        <dbReference type="EMBL" id="OTG08063.1"/>
    </source>
</evidence>
<dbReference type="PROSITE" id="PS01201">
    <property type="entry name" value="TUB_2"/>
    <property type="match status" value="1"/>
</dbReference>
<keyword evidence="7" id="KW-1185">Reference proteome</keyword>
<dbReference type="Proteomes" id="UP000215914">
    <property type="component" value="Chromosome 11"/>
</dbReference>
<dbReference type="Gramene" id="mRNA:HanXRQr2_Chr11g0486311">
    <property type="protein sequence ID" value="mRNA:HanXRQr2_Chr11g0486311"/>
    <property type="gene ID" value="HanXRQr2_Chr11g0486311"/>
</dbReference>
<dbReference type="FunFam" id="3.20.90.10:FF:000003">
    <property type="entry name" value="Tubby-like F-box protein"/>
    <property type="match status" value="1"/>
</dbReference>
<dbReference type="PROSITE" id="PS01200">
    <property type="entry name" value="TUB_1"/>
    <property type="match status" value="1"/>
</dbReference>
<dbReference type="Pfam" id="PF12937">
    <property type="entry name" value="F-box-like"/>
    <property type="match status" value="1"/>
</dbReference>